<comment type="similarity">
    <text evidence="1">Belongs to the DinB family.</text>
</comment>
<name>A0A2P8HVA2_CHINA</name>
<evidence type="ECO:0000256" key="3">
    <source>
        <dbReference type="PIRSR" id="PIRSR607837-1"/>
    </source>
</evidence>
<gene>
    <name evidence="4" type="ORF">CLV51_1011484</name>
</gene>
<feature type="binding site" evidence="3">
    <location>
        <position position="48"/>
    </location>
    <ligand>
        <name>a divalent metal cation</name>
        <dbReference type="ChEBI" id="CHEBI:60240"/>
    </ligand>
</feature>
<evidence type="ECO:0000313" key="4">
    <source>
        <dbReference type="EMBL" id="PSL50140.1"/>
    </source>
</evidence>
<evidence type="ECO:0000313" key="5">
    <source>
        <dbReference type="Proteomes" id="UP000240971"/>
    </source>
</evidence>
<protein>
    <submittedName>
        <fullName evidence="4">Putative damage-inducible protein DinB</fullName>
    </submittedName>
</protein>
<dbReference type="Proteomes" id="UP000240971">
    <property type="component" value="Unassembled WGS sequence"/>
</dbReference>
<dbReference type="SUPFAM" id="SSF109854">
    <property type="entry name" value="DinB/YfiT-like putative metalloenzymes"/>
    <property type="match status" value="1"/>
</dbReference>
<dbReference type="GO" id="GO:0046872">
    <property type="term" value="F:metal ion binding"/>
    <property type="evidence" value="ECO:0007669"/>
    <property type="project" value="UniProtKB-KW"/>
</dbReference>
<dbReference type="Gene3D" id="1.20.120.450">
    <property type="entry name" value="dinb family like domain"/>
    <property type="match status" value="1"/>
</dbReference>
<organism evidence="4 5">
    <name type="scientific">Chitinophaga niastensis</name>
    <dbReference type="NCBI Taxonomy" id="536980"/>
    <lineage>
        <taxon>Bacteria</taxon>
        <taxon>Pseudomonadati</taxon>
        <taxon>Bacteroidota</taxon>
        <taxon>Chitinophagia</taxon>
        <taxon>Chitinophagales</taxon>
        <taxon>Chitinophagaceae</taxon>
        <taxon>Chitinophaga</taxon>
    </lineage>
</organism>
<accession>A0A2P8HVA2</accession>
<dbReference type="InterPro" id="IPR007837">
    <property type="entry name" value="DinB"/>
</dbReference>
<keyword evidence="2 3" id="KW-0479">Metal-binding</keyword>
<evidence type="ECO:0000256" key="1">
    <source>
        <dbReference type="ARBA" id="ARBA00008635"/>
    </source>
</evidence>
<dbReference type="RefSeq" id="WP_106527313.1">
    <property type="nucleotide sequence ID" value="NZ_PYAW01000001.1"/>
</dbReference>
<dbReference type="PANTHER" id="PTHR37302:SF3">
    <property type="entry name" value="DAMAGE-INDUCIBLE PROTEIN DINB"/>
    <property type="match status" value="1"/>
</dbReference>
<sequence length="163" mass="19220">MKEILVHYSSYNYWANQQLLKVLLKLTDEQQDRELGGSLSSLRKTVYHLWREESLWHQRLQLVEKATDPTNDFSGSFATACEHWVRQSLQLQEWVQKATPVKLNHTIAYTQKKSEHHKIAVHQVIMHACNHAAFYRGQLVYMLQQLGVSKIPDTDYNRFKPKK</sequence>
<reference evidence="4 5" key="1">
    <citation type="submission" date="2018-03" db="EMBL/GenBank/DDBJ databases">
        <title>Genomic Encyclopedia of Archaeal and Bacterial Type Strains, Phase II (KMG-II): from individual species to whole genera.</title>
        <authorList>
            <person name="Goeker M."/>
        </authorList>
    </citation>
    <scope>NUCLEOTIDE SEQUENCE [LARGE SCALE GENOMIC DNA]</scope>
    <source>
        <strain evidence="4 5">DSM 24859</strain>
    </source>
</reference>
<proteinExistence type="inferred from homology"/>
<dbReference type="OrthoDB" id="9811413at2"/>
<dbReference type="PANTHER" id="PTHR37302">
    <property type="entry name" value="SLR1116 PROTEIN"/>
    <property type="match status" value="1"/>
</dbReference>
<feature type="binding site" evidence="3">
    <location>
        <position position="131"/>
    </location>
    <ligand>
        <name>a divalent metal cation</name>
        <dbReference type="ChEBI" id="CHEBI:60240"/>
    </ligand>
</feature>
<comment type="caution">
    <text evidence="4">The sequence shown here is derived from an EMBL/GenBank/DDBJ whole genome shotgun (WGS) entry which is preliminary data.</text>
</comment>
<dbReference type="Pfam" id="PF05163">
    <property type="entry name" value="DinB"/>
    <property type="match status" value="1"/>
</dbReference>
<dbReference type="InterPro" id="IPR034660">
    <property type="entry name" value="DinB/YfiT-like"/>
</dbReference>
<keyword evidence="5" id="KW-1185">Reference proteome</keyword>
<dbReference type="AlphaFoldDB" id="A0A2P8HVA2"/>
<dbReference type="EMBL" id="PYAW01000001">
    <property type="protein sequence ID" value="PSL50140.1"/>
    <property type="molecule type" value="Genomic_DNA"/>
</dbReference>
<evidence type="ECO:0000256" key="2">
    <source>
        <dbReference type="ARBA" id="ARBA00022723"/>
    </source>
</evidence>